<evidence type="ECO:0000313" key="3">
    <source>
        <dbReference type="Proteomes" id="UP000244677"/>
    </source>
</evidence>
<feature type="transmembrane region" description="Helical" evidence="1">
    <location>
        <begin position="7"/>
        <end position="25"/>
    </location>
</feature>
<evidence type="ECO:0000256" key="1">
    <source>
        <dbReference type="SAM" id="Phobius"/>
    </source>
</evidence>
<dbReference type="Proteomes" id="UP000244677">
    <property type="component" value="Chromosome"/>
</dbReference>
<sequence length="76" mass="8844">MKTLNFVKYLFLLIIIVLVIIEEVFDSGKEVHLLLLGFVSLMIPIGILEVTKLLTNKQSYSDLTFRELIFKREDDI</sequence>
<proteinExistence type="predicted"/>
<dbReference type="EMBL" id="CP020919">
    <property type="protein sequence ID" value="AWG26759.1"/>
    <property type="molecule type" value="Genomic_DNA"/>
</dbReference>
<dbReference type="RefSeq" id="WP_108738261.1">
    <property type="nucleotide sequence ID" value="NZ_CP020919.1"/>
</dbReference>
<feature type="transmembrane region" description="Helical" evidence="1">
    <location>
        <begin position="31"/>
        <end position="50"/>
    </location>
</feature>
<name>A0A2S1LSQ2_9FLAO</name>
<evidence type="ECO:0000313" key="2">
    <source>
        <dbReference type="EMBL" id="AWG26759.1"/>
    </source>
</evidence>
<keyword evidence="1" id="KW-1133">Transmembrane helix</keyword>
<organism evidence="2 3">
    <name type="scientific">Flavobacterium kingsejongi</name>
    <dbReference type="NCBI Taxonomy" id="1678728"/>
    <lineage>
        <taxon>Bacteria</taxon>
        <taxon>Pseudomonadati</taxon>
        <taxon>Bacteroidota</taxon>
        <taxon>Flavobacteriia</taxon>
        <taxon>Flavobacteriales</taxon>
        <taxon>Flavobacteriaceae</taxon>
        <taxon>Flavobacterium</taxon>
    </lineage>
</organism>
<gene>
    <name evidence="2" type="ORF">FK004_16745</name>
</gene>
<accession>A0A2S1LSQ2</accession>
<keyword evidence="3" id="KW-1185">Reference proteome</keyword>
<keyword evidence="1" id="KW-0812">Transmembrane</keyword>
<keyword evidence="1" id="KW-0472">Membrane</keyword>
<protein>
    <submittedName>
        <fullName evidence="2">Uncharacterized protein</fullName>
    </submittedName>
</protein>
<reference evidence="2 3" key="1">
    <citation type="submission" date="2017-04" db="EMBL/GenBank/DDBJ databases">
        <title>Complete genome sequence of Flavobacterium kingsejong AJ004.</title>
        <authorList>
            <person name="Lee P.C."/>
        </authorList>
    </citation>
    <scope>NUCLEOTIDE SEQUENCE [LARGE SCALE GENOMIC DNA]</scope>
    <source>
        <strain evidence="2 3">AJ004</strain>
    </source>
</reference>
<dbReference type="KEGG" id="fki:FK004_16745"/>
<dbReference type="AlphaFoldDB" id="A0A2S1LSQ2"/>